<dbReference type="EMBL" id="AP027059">
    <property type="protein sequence ID" value="BDU50206.1"/>
    <property type="molecule type" value="Genomic_DNA"/>
</dbReference>
<dbReference type="GO" id="GO:0046872">
    <property type="term" value="F:metal ion binding"/>
    <property type="evidence" value="ECO:0007669"/>
    <property type="project" value="UniProtKB-KW"/>
</dbReference>
<dbReference type="GO" id="GO:0004489">
    <property type="term" value="F:methylenetetrahydrofolate reductase [NAD(P)H] activity"/>
    <property type="evidence" value="ECO:0007669"/>
    <property type="project" value="InterPro"/>
</dbReference>
<evidence type="ECO:0000256" key="2">
    <source>
        <dbReference type="ARBA" id="ARBA00004777"/>
    </source>
</evidence>
<dbReference type="KEGG" id="haby:HLVA_07750"/>
<dbReference type="InterPro" id="IPR036589">
    <property type="entry name" value="HCY_dom_sf"/>
</dbReference>
<dbReference type="Pfam" id="PF02574">
    <property type="entry name" value="S-methyl_trans"/>
    <property type="match status" value="1"/>
</dbReference>
<dbReference type="Pfam" id="PF02219">
    <property type="entry name" value="MTHFR"/>
    <property type="match status" value="1"/>
</dbReference>
<feature type="binding site" evidence="8">
    <location>
        <position position="267"/>
    </location>
    <ligand>
        <name>Zn(2+)</name>
        <dbReference type="ChEBI" id="CHEBI:29105"/>
    </ligand>
</feature>
<dbReference type="SUPFAM" id="SSF51730">
    <property type="entry name" value="FAD-linked oxidoreductase"/>
    <property type="match status" value="1"/>
</dbReference>
<accession>A0AAU9DVJ5</accession>
<comment type="cofactor">
    <cofactor evidence="8">
        <name>Zn(2+)</name>
        <dbReference type="ChEBI" id="CHEBI:29105"/>
    </cofactor>
</comment>
<keyword evidence="8" id="KW-0862">Zinc</keyword>
<evidence type="ECO:0000259" key="9">
    <source>
        <dbReference type="PROSITE" id="PS50970"/>
    </source>
</evidence>
<dbReference type="Gene3D" id="3.20.20.220">
    <property type="match status" value="1"/>
</dbReference>
<dbReference type="PANTHER" id="PTHR11103">
    <property type="entry name" value="SLR1189 PROTEIN"/>
    <property type="match status" value="1"/>
</dbReference>
<dbReference type="InterPro" id="IPR003726">
    <property type="entry name" value="HCY_dom"/>
</dbReference>
<keyword evidence="8" id="KW-0479">Metal-binding</keyword>
<feature type="domain" description="Hcy-binding" evidence="9">
    <location>
        <begin position="1"/>
        <end position="282"/>
    </location>
</feature>
<name>A0AAU9DVJ5_9FUSO</name>
<sequence>MDIREYLKENRYLITDGAMGTYYSQITKKYTTFSEVANLDEPEIIEEIHKEYIKAGAKLIRTNTFSANSYVLRCDMEKVKKIIEAASNIAKKAVGEKEILIAADIGPIISTKEEESNEVIKEYKVIIDSFIEQNLDIFIFETFSSYEYLEELSKYIKEKKSNAFILTQFALMPNGYTRKGISGDRLIKNVKKISTIDAYGFNCGTGPMHLYNNLKKLNFNNDIISVLPNAGFPEIVNERTVYTQNPEYFSELMKDIAGLGAKIIGGCCGTTPEHIKAISEKLIGTSIEIELKEKRYKKKEVKIEKENKNNFREKLQKGKFVIAVELDPPFGIDTSKIMNAARIFSESGKIDTITVSDSPIGKVRINSLMIANKIKRELGMEVIPHICCRDRNIIALKSDLLGANIENLQNILIVTGDPIPSEDRNEIKSVFNLNSMELIKLANELNKEKFSDNKFFIGGALNLNVLNKGVEWKRMKKKRSLGAEFFLTQPIYDDTAIEYLKSKNHKSDTKILAGIMPLVSYRNAQFLNNEIPGITIPEYYLSQFKNNMTREEAQEVGIKIAVEIGQKLKKYVDGFYFITPFNRANMILDIIKRLEI</sequence>
<evidence type="ECO:0000256" key="7">
    <source>
        <dbReference type="ARBA" id="ARBA00023002"/>
    </source>
</evidence>
<evidence type="ECO:0000256" key="5">
    <source>
        <dbReference type="ARBA" id="ARBA00022679"/>
    </source>
</evidence>
<keyword evidence="3 8" id="KW-0489">Methyltransferase</keyword>
<evidence type="ECO:0000256" key="3">
    <source>
        <dbReference type="ARBA" id="ARBA00022603"/>
    </source>
</evidence>
<keyword evidence="6" id="KW-0274">FAD</keyword>
<dbReference type="PROSITE" id="PS50970">
    <property type="entry name" value="HCY"/>
    <property type="match status" value="1"/>
</dbReference>
<keyword evidence="7" id="KW-0560">Oxidoreductase</keyword>
<dbReference type="GO" id="GO:0008168">
    <property type="term" value="F:methyltransferase activity"/>
    <property type="evidence" value="ECO:0007669"/>
    <property type="project" value="UniProtKB-UniRule"/>
</dbReference>
<organism evidence="10 11">
    <name type="scientific">Haliovirga abyssi</name>
    <dbReference type="NCBI Taxonomy" id="2996794"/>
    <lineage>
        <taxon>Bacteria</taxon>
        <taxon>Fusobacteriati</taxon>
        <taxon>Fusobacteriota</taxon>
        <taxon>Fusobacteriia</taxon>
        <taxon>Fusobacteriales</taxon>
        <taxon>Haliovirgaceae</taxon>
        <taxon>Haliovirga</taxon>
    </lineage>
</organism>
<comment type="cofactor">
    <cofactor evidence="1">
        <name>FAD</name>
        <dbReference type="ChEBI" id="CHEBI:57692"/>
    </cofactor>
</comment>
<reference evidence="10 11" key="1">
    <citation type="submission" date="2022-11" db="EMBL/GenBank/DDBJ databases">
        <title>Haliovirga abyssi gen. nov., sp. nov., a mesophilic fermentative bacterium isolated from the Iheya North hydrothermal field and the proposal of Haliovirgaceae fam. nov.</title>
        <authorList>
            <person name="Miyazaki U."/>
            <person name="Tame A."/>
            <person name="Miyazaki J."/>
            <person name="Takai K."/>
            <person name="Sawayama S."/>
            <person name="Kitajima M."/>
            <person name="Okamoto A."/>
            <person name="Nakagawa S."/>
        </authorList>
    </citation>
    <scope>NUCLEOTIDE SEQUENCE [LARGE SCALE GENOMIC DNA]</scope>
    <source>
        <strain evidence="10 11">IC12</strain>
    </source>
</reference>
<dbReference type="AlphaFoldDB" id="A0AAU9DVJ5"/>
<evidence type="ECO:0000256" key="8">
    <source>
        <dbReference type="PROSITE-ProRule" id="PRU00333"/>
    </source>
</evidence>
<dbReference type="GO" id="GO:0006555">
    <property type="term" value="P:methionine metabolic process"/>
    <property type="evidence" value="ECO:0007669"/>
    <property type="project" value="InterPro"/>
</dbReference>
<dbReference type="Proteomes" id="UP001321582">
    <property type="component" value="Chromosome"/>
</dbReference>
<keyword evidence="5 8" id="KW-0808">Transferase</keyword>
<evidence type="ECO:0000256" key="1">
    <source>
        <dbReference type="ARBA" id="ARBA00001974"/>
    </source>
</evidence>
<evidence type="ECO:0000256" key="6">
    <source>
        <dbReference type="ARBA" id="ARBA00022827"/>
    </source>
</evidence>
<gene>
    <name evidence="10" type="ORF">HLVA_07750</name>
</gene>
<evidence type="ECO:0000313" key="11">
    <source>
        <dbReference type="Proteomes" id="UP001321582"/>
    </source>
</evidence>
<feature type="binding site" evidence="8">
    <location>
        <position position="203"/>
    </location>
    <ligand>
        <name>Zn(2+)</name>
        <dbReference type="ChEBI" id="CHEBI:29105"/>
    </ligand>
</feature>
<feature type="binding site" evidence="8">
    <location>
        <position position="268"/>
    </location>
    <ligand>
        <name>Zn(2+)</name>
        <dbReference type="ChEBI" id="CHEBI:29105"/>
    </ligand>
</feature>
<protein>
    <submittedName>
        <fullName evidence="10">Bifunctional homocysteine S-methyltransferase/5,10-methylenetetrahydrofolate reductase</fullName>
    </submittedName>
</protein>
<dbReference type="CDD" id="cd00537">
    <property type="entry name" value="MTHFR"/>
    <property type="match status" value="1"/>
</dbReference>
<evidence type="ECO:0000313" key="10">
    <source>
        <dbReference type="EMBL" id="BDU50206.1"/>
    </source>
</evidence>
<dbReference type="RefSeq" id="WP_307905138.1">
    <property type="nucleotide sequence ID" value="NZ_AP027059.1"/>
</dbReference>
<dbReference type="PANTHER" id="PTHR11103:SF18">
    <property type="entry name" value="SLR1189 PROTEIN"/>
    <property type="match status" value="1"/>
</dbReference>
<dbReference type="GO" id="GO:0032259">
    <property type="term" value="P:methylation"/>
    <property type="evidence" value="ECO:0007669"/>
    <property type="project" value="UniProtKB-KW"/>
</dbReference>
<comment type="pathway">
    <text evidence="2">One-carbon metabolism; tetrahydrofolate interconversion.</text>
</comment>
<dbReference type="Gene3D" id="3.20.20.330">
    <property type="entry name" value="Homocysteine-binding-like domain"/>
    <property type="match status" value="1"/>
</dbReference>
<dbReference type="InterPro" id="IPR029041">
    <property type="entry name" value="FAD-linked_oxidoreductase-like"/>
</dbReference>
<dbReference type="NCBIfam" id="NF006396">
    <property type="entry name" value="PRK08645.1"/>
    <property type="match status" value="1"/>
</dbReference>
<keyword evidence="11" id="KW-1185">Reference proteome</keyword>
<dbReference type="InterPro" id="IPR003171">
    <property type="entry name" value="Mehydrof_redctse-like"/>
</dbReference>
<dbReference type="SUPFAM" id="SSF82282">
    <property type="entry name" value="Homocysteine S-methyltransferase"/>
    <property type="match status" value="1"/>
</dbReference>
<evidence type="ECO:0000256" key="4">
    <source>
        <dbReference type="ARBA" id="ARBA00022630"/>
    </source>
</evidence>
<keyword evidence="4" id="KW-0285">Flavoprotein</keyword>
<proteinExistence type="predicted"/>